<keyword evidence="1" id="KW-0812">Transmembrane</keyword>
<dbReference type="AlphaFoldDB" id="A0A5J4SRB0"/>
<gene>
    <name evidence="2" type="ORF">EZS27_003848</name>
</gene>
<organism evidence="2">
    <name type="scientific">termite gut metagenome</name>
    <dbReference type="NCBI Taxonomy" id="433724"/>
    <lineage>
        <taxon>unclassified sequences</taxon>
        <taxon>metagenomes</taxon>
        <taxon>organismal metagenomes</taxon>
    </lineage>
</organism>
<evidence type="ECO:0000256" key="1">
    <source>
        <dbReference type="SAM" id="Phobius"/>
    </source>
</evidence>
<name>A0A5J4SRB0_9ZZZZ</name>
<evidence type="ECO:0000313" key="2">
    <source>
        <dbReference type="EMBL" id="KAA6348704.1"/>
    </source>
</evidence>
<dbReference type="EMBL" id="SNRY01000062">
    <property type="protein sequence ID" value="KAA6348704.1"/>
    <property type="molecule type" value="Genomic_DNA"/>
</dbReference>
<keyword evidence="1" id="KW-1133">Transmembrane helix</keyword>
<protein>
    <submittedName>
        <fullName evidence="2">Uncharacterized protein</fullName>
    </submittedName>
</protein>
<accession>A0A5J4SRB0</accession>
<keyword evidence="1" id="KW-0472">Membrane</keyword>
<proteinExistence type="predicted"/>
<reference evidence="2" key="1">
    <citation type="submission" date="2019-03" db="EMBL/GenBank/DDBJ databases">
        <title>Single cell metagenomics reveals metabolic interactions within the superorganism composed of flagellate Streblomastix strix and complex community of Bacteroidetes bacteria on its surface.</title>
        <authorList>
            <person name="Treitli S.C."/>
            <person name="Kolisko M."/>
            <person name="Husnik F."/>
            <person name="Keeling P."/>
            <person name="Hampl V."/>
        </authorList>
    </citation>
    <scope>NUCLEOTIDE SEQUENCE</scope>
    <source>
        <strain evidence="2">STM</strain>
    </source>
</reference>
<sequence>MNIEKLLDKYFEGETSCEEERKLRRYFTQNIMLQEHLQTYRPLFAYLDIEIKHNSMNDPKRKAIVSKRTLMYMFGGIAAGLLLILGISGINQHHNIHSGNYVLIDGKQYTDINLVRELAMSAFTNVCFSQEEIFDTLFEE</sequence>
<feature type="transmembrane region" description="Helical" evidence="1">
    <location>
        <begin position="70"/>
        <end position="90"/>
    </location>
</feature>
<comment type="caution">
    <text evidence="2">The sequence shown here is derived from an EMBL/GenBank/DDBJ whole genome shotgun (WGS) entry which is preliminary data.</text>
</comment>